<dbReference type="EMBL" id="CP003221">
    <property type="protein sequence ID" value="EGJ51794.1"/>
    <property type="molecule type" value="Genomic_DNA"/>
</dbReference>
<dbReference type="RefSeq" id="WP_014261408.1">
    <property type="nucleotide sequence ID" value="NC_016629.1"/>
</dbReference>
<gene>
    <name evidence="1" type="ORF">Desaf_3510</name>
</gene>
<dbReference type="AlphaFoldDB" id="F3YY18"/>
<dbReference type="KEGG" id="daf:Desaf_3510"/>
<evidence type="ECO:0000313" key="2">
    <source>
        <dbReference type="Proteomes" id="UP000007844"/>
    </source>
</evidence>
<dbReference type="Proteomes" id="UP000007844">
    <property type="component" value="Chromosome"/>
</dbReference>
<organism evidence="1 2">
    <name type="scientific">Desulfocurvibacter africanus subsp. africanus str. Walvis Bay</name>
    <dbReference type="NCBI Taxonomy" id="690850"/>
    <lineage>
        <taxon>Bacteria</taxon>
        <taxon>Pseudomonadati</taxon>
        <taxon>Thermodesulfobacteriota</taxon>
        <taxon>Desulfovibrionia</taxon>
        <taxon>Desulfovibrionales</taxon>
        <taxon>Desulfovibrionaceae</taxon>
        <taxon>Desulfocurvibacter</taxon>
    </lineage>
</organism>
<protein>
    <submittedName>
        <fullName evidence="1">Uncharacterized protein</fullName>
    </submittedName>
</protein>
<dbReference type="STRING" id="690850.Desaf_3510"/>
<evidence type="ECO:0000313" key="1">
    <source>
        <dbReference type="EMBL" id="EGJ51794.1"/>
    </source>
</evidence>
<sequence length="173" mass="18846">MTKVILHEDLIVRRLPLRSEAGLEVGELPAGVGLERLRYDGERIVDLAELASMHVRCEGGAFTLHAVAVPGSQPVAMTYADRGRLAMEPDGRIRAFSPEEWAQREEARQAKAELAASDKRMARVSEDLAAVLEGLLDDLKAAGVLTAEQAESRRLPQAVKSKVAARQALRAKL</sequence>
<keyword evidence="2" id="KW-1185">Reference proteome</keyword>
<proteinExistence type="predicted"/>
<reference evidence="1 2" key="1">
    <citation type="journal article" date="2011" name="J. Bacteriol.">
        <title>Genome sequence of the mercury-methylating and pleomorphic Desulfovibrio africanus Strain Walvis Bay.</title>
        <authorList>
            <person name="Brown S.D."/>
            <person name="Wall J.D."/>
            <person name="Kucken A.M."/>
            <person name="Gilmour C.C."/>
            <person name="Podar M."/>
            <person name="Brandt C.C."/>
            <person name="Teshima H."/>
            <person name="Detter J.C."/>
            <person name="Han C.S."/>
            <person name="Land M.L."/>
            <person name="Lucas S."/>
            <person name="Han J."/>
            <person name="Pennacchio L."/>
            <person name="Nolan M."/>
            <person name="Pitluck S."/>
            <person name="Woyke T."/>
            <person name="Goodwin L."/>
            <person name="Palumbo A.V."/>
            <person name="Elias D.A."/>
        </authorList>
    </citation>
    <scope>NUCLEOTIDE SEQUENCE [LARGE SCALE GENOMIC DNA]</scope>
    <source>
        <strain evidence="1 2">Walvis Bay</strain>
    </source>
</reference>
<accession>F3YY18</accession>
<name>F3YY18_DESAF</name>
<dbReference type="HOGENOM" id="CLU_1545127_0_0_7"/>